<feature type="compositionally biased region" description="Polar residues" evidence="1">
    <location>
        <begin position="15"/>
        <end position="31"/>
    </location>
</feature>
<accession>A0A8X6GUG4</accession>
<evidence type="ECO:0000256" key="1">
    <source>
        <dbReference type="SAM" id="MobiDB-lite"/>
    </source>
</evidence>
<gene>
    <name evidence="2" type="ORF">TNCT_173991</name>
</gene>
<dbReference type="EMBL" id="BMAO01036540">
    <property type="protein sequence ID" value="GFR11402.1"/>
    <property type="molecule type" value="Genomic_DNA"/>
</dbReference>
<evidence type="ECO:0000313" key="3">
    <source>
        <dbReference type="Proteomes" id="UP000887116"/>
    </source>
</evidence>
<dbReference type="Proteomes" id="UP000887116">
    <property type="component" value="Unassembled WGS sequence"/>
</dbReference>
<evidence type="ECO:0000313" key="2">
    <source>
        <dbReference type="EMBL" id="GFR11402.1"/>
    </source>
</evidence>
<feature type="non-terminal residue" evidence="2">
    <location>
        <position position="31"/>
    </location>
</feature>
<dbReference type="AlphaFoldDB" id="A0A8X6GUG4"/>
<feature type="region of interest" description="Disordered" evidence="1">
    <location>
        <begin position="1"/>
        <end position="31"/>
    </location>
</feature>
<reference evidence="2" key="1">
    <citation type="submission" date="2020-07" db="EMBL/GenBank/DDBJ databases">
        <title>Multicomponent nature underlies the extraordinary mechanical properties of spider dragline silk.</title>
        <authorList>
            <person name="Kono N."/>
            <person name="Nakamura H."/>
            <person name="Mori M."/>
            <person name="Yoshida Y."/>
            <person name="Ohtoshi R."/>
            <person name="Malay A.D."/>
            <person name="Moran D.A.P."/>
            <person name="Tomita M."/>
            <person name="Numata K."/>
            <person name="Arakawa K."/>
        </authorList>
    </citation>
    <scope>NUCLEOTIDE SEQUENCE</scope>
</reference>
<organism evidence="2 3">
    <name type="scientific">Trichonephila clavata</name>
    <name type="common">Joro spider</name>
    <name type="synonym">Nephila clavata</name>
    <dbReference type="NCBI Taxonomy" id="2740835"/>
    <lineage>
        <taxon>Eukaryota</taxon>
        <taxon>Metazoa</taxon>
        <taxon>Ecdysozoa</taxon>
        <taxon>Arthropoda</taxon>
        <taxon>Chelicerata</taxon>
        <taxon>Arachnida</taxon>
        <taxon>Araneae</taxon>
        <taxon>Araneomorphae</taxon>
        <taxon>Entelegynae</taxon>
        <taxon>Araneoidea</taxon>
        <taxon>Nephilidae</taxon>
        <taxon>Trichonephila</taxon>
    </lineage>
</organism>
<sequence length="31" mass="3478">MRPWGKVVLGVPQGHPSNPRSEGSIMRFQTQ</sequence>
<proteinExistence type="predicted"/>
<keyword evidence="3" id="KW-1185">Reference proteome</keyword>
<comment type="caution">
    <text evidence="2">The sequence shown here is derived from an EMBL/GenBank/DDBJ whole genome shotgun (WGS) entry which is preliminary data.</text>
</comment>
<name>A0A8X6GUG4_TRICU</name>
<protein>
    <submittedName>
        <fullName evidence="2">Uncharacterized protein</fullName>
    </submittedName>
</protein>